<keyword evidence="3 8" id="KW-1134">Transmembrane beta strand</keyword>
<dbReference type="Pfam" id="PF07715">
    <property type="entry name" value="Plug"/>
    <property type="match status" value="1"/>
</dbReference>
<dbReference type="OrthoDB" id="9803050at2"/>
<evidence type="ECO:0000256" key="3">
    <source>
        <dbReference type="ARBA" id="ARBA00022452"/>
    </source>
</evidence>
<evidence type="ECO:0000256" key="8">
    <source>
        <dbReference type="PROSITE-ProRule" id="PRU01360"/>
    </source>
</evidence>
<proteinExistence type="inferred from homology"/>
<dbReference type="RefSeq" id="WP_057953877.1">
    <property type="nucleotide sequence ID" value="NZ_CP013118.1"/>
</dbReference>
<dbReference type="PANTHER" id="PTHR30069:SF29">
    <property type="entry name" value="HEMOGLOBIN AND HEMOGLOBIN-HAPTOGLOBIN-BINDING PROTEIN 1-RELATED"/>
    <property type="match status" value="1"/>
</dbReference>
<dbReference type="SUPFAM" id="SSF56935">
    <property type="entry name" value="Porins"/>
    <property type="match status" value="1"/>
</dbReference>
<sequence length="782" mass="88597" precursor="true">MRLFIIITILLLLCPTENRADNTNERKPVLSGYITDAATGEDLIGATVYVQEIGQGTITNVYGFYSISLTPGTYNVRYSFIGYRAKTFIITISDKDLSRNIELEPTAEELEEVVVTGEKSNANITKTEMSVEQLGSEDIRKIPALMGEVDIIKAIQLLPGVQTPAEGSSGFSVRGGNLDQNLILLDEANVYNASHLMGFFSVFNNDAIKDVKLYKGDIPAKYGGRLSSVLDIHMREGNNKQFSGVGGIGLISSRATIESPLWEDRISVIASGRRTYVDLFLPLSRNEDIRNNTLFFYDLNTKINYKISDNDRVFLSGYFGRDVFGSEFARMGYGNGTGTIRWNHLFSKKLFSNLSVVYSNYYYSLGTPENEANSFLWEAGLNDLTAKYDFTYFATPRLKVSYGIQSTLHVFNPGYARGTSDSVSSLGSVRVPINRSIENGIYVGFEYKVNALLAFKGGLRNSSFGNYGNKPTYTYENSERVDTTEHSGGIYQTYFNWEPRLSMNLTLNEYSSIKASYARTTQYIQMARNGNAGTPLDIWFSASPNVKPQIGDQVALGFFRNFFDNKLKASAEVYYKWMENTIDFKDDAVLLLNEDLEGELRFGRSWAYGTELMVKFQFERFNGWASYTYSHAERKINGVNEGEPFLAPYDKPHDVSIVLNYEIMKRLSVGATWVYSSGLPATFPRGMAEVYGNYVPIYSDRNEDRYPDYHRMDLSLTWENKPMMAGDRKVESNWNLSVYNLYDRHNAWAINFEQDKQNPHKIYAEKTYLFGILPTVSFNIKF</sequence>
<keyword evidence="7 8" id="KW-0998">Cell outer membrane</keyword>
<dbReference type="GO" id="GO:0015344">
    <property type="term" value="F:siderophore uptake transmembrane transporter activity"/>
    <property type="evidence" value="ECO:0007669"/>
    <property type="project" value="TreeGrafter"/>
</dbReference>
<evidence type="ECO:0000256" key="9">
    <source>
        <dbReference type="SAM" id="SignalP"/>
    </source>
</evidence>
<accession>A0A0S2I2M9</accession>
<dbReference type="GO" id="GO:0009279">
    <property type="term" value="C:cell outer membrane"/>
    <property type="evidence" value="ECO:0007669"/>
    <property type="project" value="UniProtKB-SubCell"/>
</dbReference>
<evidence type="ECO:0000256" key="7">
    <source>
        <dbReference type="ARBA" id="ARBA00023237"/>
    </source>
</evidence>
<evidence type="ECO:0000313" key="12">
    <source>
        <dbReference type="Proteomes" id="UP000064893"/>
    </source>
</evidence>
<dbReference type="Pfam" id="PF13715">
    <property type="entry name" value="CarbopepD_reg_2"/>
    <property type="match status" value="1"/>
</dbReference>
<dbReference type="InterPro" id="IPR039426">
    <property type="entry name" value="TonB-dep_rcpt-like"/>
</dbReference>
<dbReference type="Gene3D" id="2.40.170.20">
    <property type="entry name" value="TonB-dependent receptor, beta-barrel domain"/>
    <property type="match status" value="1"/>
</dbReference>
<dbReference type="KEGG" id="blq:L21SP5_02892"/>
<dbReference type="PATRIC" id="fig|1307839.3.peg.3037"/>
<evidence type="ECO:0000313" key="11">
    <source>
        <dbReference type="EMBL" id="ALO16512.1"/>
    </source>
</evidence>
<evidence type="ECO:0000256" key="2">
    <source>
        <dbReference type="ARBA" id="ARBA00022448"/>
    </source>
</evidence>
<dbReference type="PROSITE" id="PS52016">
    <property type="entry name" value="TONB_DEPENDENT_REC_3"/>
    <property type="match status" value="1"/>
</dbReference>
<dbReference type="SUPFAM" id="SSF49464">
    <property type="entry name" value="Carboxypeptidase regulatory domain-like"/>
    <property type="match status" value="1"/>
</dbReference>
<dbReference type="Gene3D" id="2.60.40.1120">
    <property type="entry name" value="Carboxypeptidase-like, regulatory domain"/>
    <property type="match status" value="1"/>
</dbReference>
<keyword evidence="6 8" id="KW-0472">Membrane</keyword>
<dbReference type="STRING" id="1307839.L21SP5_02892"/>
<dbReference type="InterPro" id="IPR037066">
    <property type="entry name" value="Plug_dom_sf"/>
</dbReference>
<feature type="chain" id="PRO_5006599417" evidence="9">
    <location>
        <begin position="21"/>
        <end position="782"/>
    </location>
</feature>
<dbReference type="PANTHER" id="PTHR30069">
    <property type="entry name" value="TONB-DEPENDENT OUTER MEMBRANE RECEPTOR"/>
    <property type="match status" value="1"/>
</dbReference>
<keyword evidence="4 8" id="KW-0812">Transmembrane</keyword>
<gene>
    <name evidence="11" type="ORF">L21SP5_02892</name>
</gene>
<evidence type="ECO:0000259" key="10">
    <source>
        <dbReference type="Pfam" id="PF07715"/>
    </source>
</evidence>
<reference evidence="11 12" key="1">
    <citation type="submission" date="2015-11" db="EMBL/GenBank/DDBJ databases">
        <title>Description and complete genome sequence of a novel strain predominating in hypersaline microbial mats and representing a new family of the Bacteriodetes phylum.</title>
        <authorList>
            <person name="Spring S."/>
            <person name="Bunk B."/>
            <person name="Sproer C."/>
            <person name="Klenk H.-P."/>
        </authorList>
    </citation>
    <scope>NUCLEOTIDE SEQUENCE [LARGE SCALE GENOMIC DNA]</scope>
    <source>
        <strain evidence="11 12">L21-Spi-D4</strain>
    </source>
</reference>
<dbReference type="AlphaFoldDB" id="A0A0S2I2M9"/>
<evidence type="ECO:0000256" key="6">
    <source>
        <dbReference type="ARBA" id="ARBA00023136"/>
    </source>
</evidence>
<keyword evidence="5 9" id="KW-0732">Signal</keyword>
<feature type="signal peptide" evidence="9">
    <location>
        <begin position="1"/>
        <end position="20"/>
    </location>
</feature>
<dbReference type="EMBL" id="CP013118">
    <property type="protein sequence ID" value="ALO16512.1"/>
    <property type="molecule type" value="Genomic_DNA"/>
</dbReference>
<feature type="domain" description="TonB-dependent receptor plug" evidence="10">
    <location>
        <begin position="126"/>
        <end position="225"/>
    </location>
</feature>
<dbReference type="GO" id="GO:0044718">
    <property type="term" value="P:siderophore transmembrane transport"/>
    <property type="evidence" value="ECO:0007669"/>
    <property type="project" value="TreeGrafter"/>
</dbReference>
<evidence type="ECO:0000256" key="1">
    <source>
        <dbReference type="ARBA" id="ARBA00004571"/>
    </source>
</evidence>
<comment type="subcellular location">
    <subcellularLocation>
        <location evidence="1 8">Cell outer membrane</location>
        <topology evidence="1 8">Multi-pass membrane protein</topology>
    </subcellularLocation>
</comment>
<comment type="similarity">
    <text evidence="8">Belongs to the TonB-dependent receptor family.</text>
</comment>
<dbReference type="InterPro" id="IPR008969">
    <property type="entry name" value="CarboxyPept-like_regulatory"/>
</dbReference>
<organism evidence="11 12">
    <name type="scientific">Salinivirga cyanobacteriivorans</name>
    <dbReference type="NCBI Taxonomy" id="1307839"/>
    <lineage>
        <taxon>Bacteria</taxon>
        <taxon>Pseudomonadati</taxon>
        <taxon>Bacteroidota</taxon>
        <taxon>Bacteroidia</taxon>
        <taxon>Bacteroidales</taxon>
        <taxon>Salinivirgaceae</taxon>
        <taxon>Salinivirga</taxon>
    </lineage>
</organism>
<dbReference type="InterPro" id="IPR036942">
    <property type="entry name" value="Beta-barrel_TonB_sf"/>
</dbReference>
<evidence type="ECO:0000256" key="5">
    <source>
        <dbReference type="ARBA" id="ARBA00022729"/>
    </source>
</evidence>
<protein>
    <submittedName>
        <fullName evidence="11">TonB-linked outer membrane protein, SusC/RagA family</fullName>
    </submittedName>
</protein>
<dbReference type="Proteomes" id="UP000064893">
    <property type="component" value="Chromosome"/>
</dbReference>
<dbReference type="Gene3D" id="2.170.130.10">
    <property type="entry name" value="TonB-dependent receptor, plug domain"/>
    <property type="match status" value="1"/>
</dbReference>
<keyword evidence="12" id="KW-1185">Reference proteome</keyword>
<name>A0A0S2I2M9_9BACT</name>
<keyword evidence="2 8" id="KW-0813">Transport</keyword>
<dbReference type="InterPro" id="IPR012910">
    <property type="entry name" value="Plug_dom"/>
</dbReference>
<evidence type="ECO:0000256" key="4">
    <source>
        <dbReference type="ARBA" id="ARBA00022692"/>
    </source>
</evidence>